<proteinExistence type="predicted"/>
<organism evidence="1 2">
    <name type="scientific">Mycteria americana</name>
    <name type="common">Wood stork</name>
    <dbReference type="NCBI Taxonomy" id="33587"/>
    <lineage>
        <taxon>Eukaryota</taxon>
        <taxon>Metazoa</taxon>
        <taxon>Chordata</taxon>
        <taxon>Craniata</taxon>
        <taxon>Vertebrata</taxon>
        <taxon>Euteleostomi</taxon>
        <taxon>Archelosauria</taxon>
        <taxon>Archosauria</taxon>
        <taxon>Dinosauria</taxon>
        <taxon>Saurischia</taxon>
        <taxon>Theropoda</taxon>
        <taxon>Coelurosauria</taxon>
        <taxon>Aves</taxon>
        <taxon>Neognathae</taxon>
        <taxon>Neoaves</taxon>
        <taxon>Aequornithes</taxon>
        <taxon>Ciconiiformes</taxon>
        <taxon>Ciconiidae</taxon>
        <taxon>Mycteria</taxon>
    </lineage>
</organism>
<name>A0AAN7NIZ4_MYCAM</name>
<dbReference type="EMBL" id="JAUNZN010000009">
    <property type="protein sequence ID" value="KAK4816535.1"/>
    <property type="molecule type" value="Genomic_DNA"/>
</dbReference>
<gene>
    <name evidence="1" type="ORF">QYF61_017736</name>
</gene>
<comment type="caution">
    <text evidence="1">The sequence shown here is derived from an EMBL/GenBank/DDBJ whole genome shotgun (WGS) entry which is preliminary data.</text>
</comment>
<dbReference type="Proteomes" id="UP001333110">
    <property type="component" value="Unassembled WGS sequence"/>
</dbReference>
<evidence type="ECO:0000313" key="2">
    <source>
        <dbReference type="Proteomes" id="UP001333110"/>
    </source>
</evidence>
<dbReference type="AlphaFoldDB" id="A0AAN7NIZ4"/>
<keyword evidence="2" id="KW-1185">Reference proteome</keyword>
<accession>A0AAN7NIZ4</accession>
<reference evidence="1 2" key="1">
    <citation type="journal article" date="2023" name="J. Hered.">
        <title>Chromosome-level genome of the wood stork (Mycteria americana) provides insight into avian chromosome evolution.</title>
        <authorList>
            <person name="Flamio R. Jr."/>
            <person name="Ramstad K.M."/>
        </authorList>
    </citation>
    <scope>NUCLEOTIDE SEQUENCE [LARGE SCALE GENOMIC DNA]</scope>
    <source>
        <strain evidence="1">JAX WOST 10</strain>
    </source>
</reference>
<sequence>MCGVTDAVGRKRGLGRGGEGSACIRAVMCLFANNVRTPRFGNTMTVGLQVHDLATQISHQGCFEENFMAHLKYQCIYRLFVQYSELRLRMLSNGGKGWLCLVRPLKLGEACCARSCAMLPWVWLAVGLPWLGQALGELSLLPGRSPRLWSFPALEERLLYKLDCEVLGPHHGREERLCSTSQWSHSCTGSTYGCLALMCSQHGQPRDWHRKMHHSRSLQGTRAEPPQLSQPFLIGEVLQPSDHFRGPPQYPLQQLHVLLVLRTPDLDAGLQPQVLFRRAALDHIIPQPVWKPRIALTQDPALGLVEPHEVHTGPLLQLVQVPLDDIPSFWHVHCTTQLGVICKLAEGALDLAVNVIDQNIEHHWSQYGPLRDTTPTQWDTMEKTDRFFLEAHSDGTKGNRHNGSLPNMLPVVLSSQKPSIPTGIYLGAELGTEDFSAEIKLLHNSSWERGVRICETNNAADTKASEEGGGGGAPGARAEIPLQPMLKTMRKQVVPLQPMEVHGGADIYLQPMEDRRPSRSMCPKGAVTPWSLRWSRLLAGPVDQWRQRSPC</sequence>
<protein>
    <submittedName>
        <fullName evidence="1">Uncharacterized protein</fullName>
    </submittedName>
</protein>
<evidence type="ECO:0000313" key="1">
    <source>
        <dbReference type="EMBL" id="KAK4816535.1"/>
    </source>
</evidence>